<dbReference type="Gene3D" id="2.160.20.110">
    <property type="match status" value="1"/>
</dbReference>
<dbReference type="GO" id="GO:0030246">
    <property type="term" value="F:carbohydrate binding"/>
    <property type="evidence" value="ECO:0007669"/>
    <property type="project" value="InterPro"/>
</dbReference>
<evidence type="ECO:0000256" key="1">
    <source>
        <dbReference type="SAM" id="MobiDB-lite"/>
    </source>
</evidence>
<dbReference type="Pfam" id="PF13620">
    <property type="entry name" value="CarboxypepD_reg"/>
    <property type="match status" value="11"/>
</dbReference>
<sequence>MFAVSDDLSNSDVLINTFEGGTDGVSVNEADVVGGAEATAGGTYEKPTRTTSFSVSSSSDGTSLGPNLLVNPTCTVAGQGGGEEPLHWTVEQGEIECNEPEPDFMPDPRVGDYVFIDWEDLEPTTDESIVTQTVPVTGGSEYQFSVWVGSDEVDDDYAQFEVQFLDDGSPISEGVIDSGEFQPEDHTEPDQFVETTAAPENADEAVVRIILVNGGDFGLDRPLLWADDVRLQEFSDAPTAFDVEGVETGIEQTIAPDWTLFDDEFGEDEDDRGFDDSGEITHFGGGDLGGSVTDNVAGETAELAGGDLQVNADGSFSVTNPTQTGTFEFEYRLGYEGDHDDATVEIEIFDHELENPLCEEWDSNAQDQPIGWDGESISCQDLEDLPFTDTDHTAVGERSFTDNYINLDDEVHTEQTVYVVGGKTYTVSGLYGTDSEDYSGTIEFEYLDSDGHVIAAEGFTLGELQSESTTDFDRFTEITDAPDDAKRATLRLTVVRPSGHDDPAGVYFDDLSIDRGDPGEEPVNAYDVETEVGIYHTFDPSDTLFDDWGNGVDELGTPEAELVNFGGGDLSGSVTDHGPGESVPFAGGTLTVEADGSFSLEEPTDVGTHTFEYETENEHDSSTATVELWVRDSTLLDADCDPDSFEAWDDVSPGNGNIDCLDPQESGTGQPNGEQNPPVPPYAIGDRGGDGYDAVGEQTVPVRGGYTYELAGFVGTEATPEDSYVTLEVDYLNEDGTKITASGDDGADLSEMRSEGTTEFDAFSDTTVPPDEATHATVRIFVHSPEEMDLGGDAYARAYVDDLSFELLGTPPEANDVDLEVDAADTLTTSVVADHGHGVDDLGEPDADVASFGGGELAGDATEYDAEETADLAGGDLTIDADGSLELVDPSKSGTYQFDYRLENDAGYDDATVTIEVESLTVDGTVTDSIADGELGIAGATVRLDHEDGEESSETETASDGSYELEVGQRGDFELAVEASGYEMKSVPITLDEGDKTRDIGLIGNESVSGTVSDTTFETGLDGIDVAVGNGLGTYTAETDEDGEYTVENVPGTGEEYVVSVDQTGWDDNSTTVTIDDGDEVTGVDLAITGDARDAITLSDGETDAPLEGTTVRIEHETFGVAEDAFTTDGDGEMEIVLPGGFTYEYTFSHPGYEPAEIPLRSFDPGHKLGADYKLGGNAEITGTITDGETGEGTGGTTVTAQNGAGAYEATTSADGSYTVENVPGGHDYDVTIEADGYETVVESDEAVGDGTTHTLDSGLTGNAAIEGTVEDERTGDGAENADVTIVYPRDGEFTIENATDADGEFSIENVPGTDEEYTVVARAAGYDHGSVAVTVEDGVLADVGAIELAGNASVSGTIEDATFESGVPDVEVTVSDGHLEYTTTTDENGEYTVEGVPGTGVEYTVSTDPDGWDENSTTVTAGDGEEVQADLTVSGSRTATVEVHDQLLSDAGQSHLLGDATVTVEHDTGGIEPTLGETTVTTASDGSPVAIELPELPTHLDFDGKTDRFVLTAEKNGYESDTVYDEHGVSHSIQFSVSGTASVSGTVVDEATGEGIEDADVALEYPTGEEIVFEDATDADGAYAIEDVPGTDEVYTVHASADGYDSSATTTVVDDWEDIEDVTVGLNGTATVSGSVSDTTFETGLDGIDVAVENGLGTYTAETDENGEYTVESVPGTGDAYTVGVDPIGWDGESTTETISDGDDVTDVEFALTGDARDTVTLSDGETAAPLEGTTVSIEHETFGVAEDAFTADGDGAMEIVLPGGFTYEYTFSQPGYEPAEIPLRSFDPGHELSANYVLGGNAEITGQLTDSESGDGIEGATVTAENGAGAYDATTDENGEYTVEDVPGGHDYDVAIEASGYEIVVESDESVGEETTHAFDAELTGSATLGGTLTDETFGTALEDVEVDVAGEQEYVVETDEDGEYAATVAGTGEEYTVTVDPDGWVETSETVELGDGETVTDFDVTLGGDAAAEITLEDSETGGPIDGATVIAQNETLGESDSFVTAGDGIAEMTPLPGGFVYDVTIEANGYDGEVVTNVFLAAGSSESRTDALSGNATISGQVTDDAFGAPMESVTVTAENGAGAYEATTGGNGEYTIENVPGTGEVYTVTVDEAGYEPTAETVTVADGASVSRDLTVVGDAEITGTVTDLLTEDGIEDVTVTATNGAGAYETTTDEAGEYAVENLPGGETYDLVADRDGYGQMTRDGVALDAGTQQTENVVLEPIGETTVTGTVTDEVTDHPIAGANVTVELDDDRVDTGLAFETETNADGVYELTDVVGGYDYTLTIDADGYDVDTTSLHVDHDDEVDRSLTGDGALEFDVGGEQFGDGLEGATVEATPVDGHGTYAGSHTGNGTYTVPELASAVEYDVTITLAGYEPTEFDARVEEPGTTTLSEPALLDGDASLEVDATDSRTDEPLANVSVTIERENDGAQVEPVPTTDSDGVLAVTVPGTGDEYAVIANATGYDEATVTTDGVDTGATVPVSIALEGDSTIEGTVSDRVTGDAIEGVTVTVDADGSAFETTTAANGSYLLTAVPGEQAYEVTLEADGYRSESTVVTPSAETLVVSDSLWLAHDGDGTHEEPYRVTNAAELQAIGAEPDAHYVLEEHVDAAEADAWHGGDGFEPIGDDASPFTGSLDGQGNAISTLSVERPGNSSVGLFGTVDGGTIETLALENVSVTGDERVGGLVGSLSAGSIDGVVVSGSVAGEESVGGLVGSGGGVSASASSATVEGTTAVGGLVGESDGDVSGSFAVGQVTGTTATGGLVGEGTPHVDSSYWDATETTQNHSAGSPDSNGLNADELAGLAAQDTGLDFNETWIALDDAYPRHGWMLADLDLSLADDSLEPGATTDAIVTVDFFDGSTAYANETAALSSSDQDVIVIENATVEAVGDGIATLTVNIDVLESTLSVEVEPRSSSSGSSSAPADGEKTAGSGEISDDAGESGDSEASETDDVTAPADETGDDDGGEIGDDLGDGQHELPGDTDRSDDSVPGFSLHLTLSVVLALLLTLRLATVCE</sequence>
<evidence type="ECO:0000313" key="3">
    <source>
        <dbReference type="Proteomes" id="UP000282323"/>
    </source>
</evidence>
<dbReference type="Gene3D" id="2.60.120.260">
    <property type="entry name" value="Galactose-binding domain-like"/>
    <property type="match status" value="3"/>
</dbReference>
<dbReference type="InterPro" id="IPR008969">
    <property type="entry name" value="CarboxyPept-like_regulatory"/>
</dbReference>
<comment type="caution">
    <text evidence="2">The sequence shown here is derived from an EMBL/GenBank/DDBJ whole genome shotgun (WGS) entry which is preliminary data.</text>
</comment>
<feature type="compositionally biased region" description="Acidic residues" evidence="1">
    <location>
        <begin position="2943"/>
        <end position="2960"/>
    </location>
</feature>
<feature type="compositionally biased region" description="Acidic residues" evidence="1">
    <location>
        <begin position="2967"/>
        <end position="2981"/>
    </location>
</feature>
<dbReference type="InterPro" id="IPR013784">
    <property type="entry name" value="Carb-bd-like_fold"/>
</dbReference>
<dbReference type="EMBL" id="REGA01000009">
    <property type="protein sequence ID" value="RQG94348.1"/>
    <property type="molecule type" value="Genomic_DNA"/>
</dbReference>
<dbReference type="SUPFAM" id="SSF49452">
    <property type="entry name" value="Starch-binding domain-like"/>
    <property type="match status" value="2"/>
</dbReference>
<dbReference type="Gene3D" id="2.60.40.1080">
    <property type="match status" value="1"/>
</dbReference>
<accession>A0A3N6LVA8</accession>
<feature type="region of interest" description="Disordered" evidence="1">
    <location>
        <begin position="743"/>
        <end position="768"/>
    </location>
</feature>
<organism evidence="2 3">
    <name type="scientific">Natrarchaeobius chitinivorans</name>
    <dbReference type="NCBI Taxonomy" id="1679083"/>
    <lineage>
        <taxon>Archaea</taxon>
        <taxon>Methanobacteriati</taxon>
        <taxon>Methanobacteriota</taxon>
        <taxon>Stenosarchaea group</taxon>
        <taxon>Halobacteria</taxon>
        <taxon>Halobacteriales</taxon>
        <taxon>Natrialbaceae</taxon>
        <taxon>Natrarchaeobius</taxon>
    </lineage>
</organism>
<reference evidence="2 3" key="1">
    <citation type="submission" date="2018-10" db="EMBL/GenBank/DDBJ databases">
        <title>Natrarchaeobius chitinivorans gen. nov., sp. nov., and Natrarchaeobius haloalkaliphilus sp. nov., alkaliphilic, chitin-utilizing haloarchaea from hypersaline alkaline lakes.</title>
        <authorList>
            <person name="Sorokin D.Y."/>
            <person name="Elcheninov A.G."/>
            <person name="Kostrikina N.A."/>
            <person name="Bale N.J."/>
            <person name="Sinninghe Damste J.S."/>
            <person name="Khijniak T.V."/>
            <person name="Kublanov I.V."/>
            <person name="Toshchakov S.V."/>
        </authorList>
    </citation>
    <scope>NUCLEOTIDE SEQUENCE [LARGE SCALE GENOMIC DNA]</scope>
    <source>
        <strain evidence="2 3">AArcht4T</strain>
    </source>
</reference>
<feature type="compositionally biased region" description="Low complexity" evidence="1">
    <location>
        <begin position="38"/>
        <end position="63"/>
    </location>
</feature>
<dbReference type="SUPFAM" id="SSF49478">
    <property type="entry name" value="Cna protein B-type domain"/>
    <property type="match status" value="1"/>
</dbReference>
<dbReference type="Proteomes" id="UP000282323">
    <property type="component" value="Unassembled WGS sequence"/>
</dbReference>
<feature type="compositionally biased region" description="Basic and acidic residues" evidence="1">
    <location>
        <begin position="2982"/>
        <end position="2996"/>
    </location>
</feature>
<feature type="region of interest" description="Disordered" evidence="1">
    <location>
        <begin position="38"/>
        <end position="66"/>
    </location>
</feature>
<protein>
    <recommendedName>
        <fullName evidence="4">Carboxypeptidase regulatory-like domain-containing protein</fullName>
    </recommendedName>
</protein>
<name>A0A3N6LVA8_NATCH</name>
<feature type="region of interest" description="Disordered" evidence="1">
    <location>
        <begin position="645"/>
        <end position="694"/>
    </location>
</feature>
<dbReference type="Gene3D" id="2.60.40.1120">
    <property type="entry name" value="Carboxypeptidase-like, regulatory domain"/>
    <property type="match status" value="16"/>
</dbReference>
<gene>
    <name evidence="2" type="ORF">EA473_11605</name>
</gene>
<dbReference type="SUPFAM" id="SSF49464">
    <property type="entry name" value="Carboxypeptidase regulatory domain-like"/>
    <property type="match status" value="10"/>
</dbReference>
<evidence type="ECO:0008006" key="4">
    <source>
        <dbReference type="Google" id="ProtNLM"/>
    </source>
</evidence>
<evidence type="ECO:0000313" key="2">
    <source>
        <dbReference type="EMBL" id="RQG94348.1"/>
    </source>
</evidence>
<feature type="compositionally biased region" description="Polar residues" evidence="1">
    <location>
        <begin position="665"/>
        <end position="675"/>
    </location>
</feature>
<proteinExistence type="predicted"/>
<keyword evidence="3" id="KW-1185">Reference proteome</keyword>
<feature type="region of interest" description="Disordered" evidence="1">
    <location>
        <begin position="2915"/>
        <end position="2997"/>
    </location>
</feature>